<dbReference type="Gramene" id="TuG1812G0500004321.01.T01">
    <property type="protein sequence ID" value="TuG1812G0500004321.01.T01.cds357262"/>
    <property type="gene ID" value="TuG1812G0500004321.01"/>
</dbReference>
<dbReference type="Proteomes" id="UP000015106">
    <property type="component" value="Chromosome 5"/>
</dbReference>
<proteinExistence type="predicted"/>
<evidence type="ECO:0000313" key="2">
    <source>
        <dbReference type="EnsemblPlants" id="TuG1812G0500004321.01.T01.cds357262"/>
    </source>
</evidence>
<reference evidence="2" key="3">
    <citation type="submission" date="2022-06" db="UniProtKB">
        <authorList>
            <consortium name="EnsemblPlants"/>
        </authorList>
    </citation>
    <scope>IDENTIFICATION</scope>
</reference>
<evidence type="ECO:0000313" key="3">
    <source>
        <dbReference type="Proteomes" id="UP000015106"/>
    </source>
</evidence>
<dbReference type="EnsemblPlants" id="TuG1812G0500004321.01.T01">
    <property type="protein sequence ID" value="TuG1812G0500004321.01.T01.cds357262"/>
    <property type="gene ID" value="TuG1812G0500004321.01"/>
</dbReference>
<feature type="region of interest" description="Disordered" evidence="1">
    <location>
        <begin position="114"/>
        <end position="162"/>
    </location>
</feature>
<organism evidence="2 3">
    <name type="scientific">Triticum urartu</name>
    <name type="common">Red wild einkorn</name>
    <name type="synonym">Crithodium urartu</name>
    <dbReference type="NCBI Taxonomy" id="4572"/>
    <lineage>
        <taxon>Eukaryota</taxon>
        <taxon>Viridiplantae</taxon>
        <taxon>Streptophyta</taxon>
        <taxon>Embryophyta</taxon>
        <taxon>Tracheophyta</taxon>
        <taxon>Spermatophyta</taxon>
        <taxon>Magnoliopsida</taxon>
        <taxon>Liliopsida</taxon>
        <taxon>Poales</taxon>
        <taxon>Poaceae</taxon>
        <taxon>BOP clade</taxon>
        <taxon>Pooideae</taxon>
        <taxon>Triticodae</taxon>
        <taxon>Triticeae</taxon>
        <taxon>Triticinae</taxon>
        <taxon>Triticum</taxon>
    </lineage>
</organism>
<protein>
    <submittedName>
        <fullName evidence="2">Uncharacterized protein</fullName>
    </submittedName>
</protein>
<name>A0A8R7UMA1_TRIUA</name>
<reference evidence="2" key="2">
    <citation type="submission" date="2018-03" db="EMBL/GenBank/DDBJ databases">
        <title>The Triticum urartu genome reveals the dynamic nature of wheat genome evolution.</title>
        <authorList>
            <person name="Ling H."/>
            <person name="Ma B."/>
            <person name="Shi X."/>
            <person name="Liu H."/>
            <person name="Dong L."/>
            <person name="Sun H."/>
            <person name="Cao Y."/>
            <person name="Gao Q."/>
            <person name="Zheng S."/>
            <person name="Li Y."/>
            <person name="Yu Y."/>
            <person name="Du H."/>
            <person name="Qi M."/>
            <person name="Li Y."/>
            <person name="Yu H."/>
            <person name="Cui Y."/>
            <person name="Wang N."/>
            <person name="Chen C."/>
            <person name="Wu H."/>
            <person name="Zhao Y."/>
            <person name="Zhang J."/>
            <person name="Li Y."/>
            <person name="Zhou W."/>
            <person name="Zhang B."/>
            <person name="Hu W."/>
            <person name="Eijk M."/>
            <person name="Tang J."/>
            <person name="Witsenboer H."/>
            <person name="Zhao S."/>
            <person name="Li Z."/>
            <person name="Zhang A."/>
            <person name="Wang D."/>
            <person name="Liang C."/>
        </authorList>
    </citation>
    <scope>NUCLEOTIDE SEQUENCE [LARGE SCALE GENOMIC DNA]</scope>
    <source>
        <strain evidence="2">cv. G1812</strain>
    </source>
</reference>
<dbReference type="AlphaFoldDB" id="A0A8R7UMA1"/>
<keyword evidence="3" id="KW-1185">Reference proteome</keyword>
<reference evidence="3" key="1">
    <citation type="journal article" date="2013" name="Nature">
        <title>Draft genome of the wheat A-genome progenitor Triticum urartu.</title>
        <authorList>
            <person name="Ling H.Q."/>
            <person name="Zhao S."/>
            <person name="Liu D."/>
            <person name="Wang J."/>
            <person name="Sun H."/>
            <person name="Zhang C."/>
            <person name="Fan H."/>
            <person name="Li D."/>
            <person name="Dong L."/>
            <person name="Tao Y."/>
            <person name="Gao C."/>
            <person name="Wu H."/>
            <person name="Li Y."/>
            <person name="Cui Y."/>
            <person name="Guo X."/>
            <person name="Zheng S."/>
            <person name="Wang B."/>
            <person name="Yu K."/>
            <person name="Liang Q."/>
            <person name="Yang W."/>
            <person name="Lou X."/>
            <person name="Chen J."/>
            <person name="Feng M."/>
            <person name="Jian J."/>
            <person name="Zhang X."/>
            <person name="Luo G."/>
            <person name="Jiang Y."/>
            <person name="Liu J."/>
            <person name="Wang Z."/>
            <person name="Sha Y."/>
            <person name="Zhang B."/>
            <person name="Wu H."/>
            <person name="Tang D."/>
            <person name="Shen Q."/>
            <person name="Xue P."/>
            <person name="Zou S."/>
            <person name="Wang X."/>
            <person name="Liu X."/>
            <person name="Wang F."/>
            <person name="Yang Y."/>
            <person name="An X."/>
            <person name="Dong Z."/>
            <person name="Zhang K."/>
            <person name="Zhang X."/>
            <person name="Luo M.C."/>
            <person name="Dvorak J."/>
            <person name="Tong Y."/>
            <person name="Wang J."/>
            <person name="Yang H."/>
            <person name="Li Z."/>
            <person name="Wang D."/>
            <person name="Zhang A."/>
            <person name="Wang J."/>
        </authorList>
    </citation>
    <scope>NUCLEOTIDE SEQUENCE</scope>
    <source>
        <strain evidence="3">cv. G1812</strain>
    </source>
</reference>
<feature type="region of interest" description="Disordered" evidence="1">
    <location>
        <begin position="59"/>
        <end position="85"/>
    </location>
</feature>
<evidence type="ECO:0000256" key="1">
    <source>
        <dbReference type="SAM" id="MobiDB-lite"/>
    </source>
</evidence>
<sequence length="162" mass="17868">DLYCNRDIQKAPNLIIQQATAITKDTLVAPHLARAEERVATCSSARCNLLTEAIDQDGQEGVLPDEHRRRRRASAGSLIPGRPSRGTIRCWRSISVAGPGRPSYVAGFLCAGRSRGSERPPRSPHGPDPVHLHRPNIYQARHGSAAACREQTTEPSYKRDRE</sequence>
<accession>A0A8R7UMA1</accession>